<dbReference type="Proteomes" id="UP000075883">
    <property type="component" value="Unassembled WGS sequence"/>
</dbReference>
<evidence type="ECO:0000313" key="3">
    <source>
        <dbReference type="Proteomes" id="UP000075883"/>
    </source>
</evidence>
<accession>A0A182M633</accession>
<dbReference type="EnsemblMetazoa" id="ACUA010393-RA">
    <property type="protein sequence ID" value="ACUA010393-PA"/>
    <property type="gene ID" value="ACUA010393"/>
</dbReference>
<sequence>MVMLENGEWRTSGKGFGLDAVVRPLVLTKTYAGILHAQWIQGSTNYHYDYVYVETSSTTPYQIRRIDELNKTPNGNVEAKVMCFYRRRDLPTPLVQLADKHQKSRKAVAEEIVAPVFIRQDASRIATETFPAGCHSVRSGVINVHVRGALN</sequence>
<dbReference type="PANTHER" id="PTHR10865">
    <property type="entry name" value="METASTASIS-ASSOCIATED PROTEIN AND MESODERM INDUCTION EARLY RESPONSE PROTEIN"/>
    <property type="match status" value="1"/>
</dbReference>
<evidence type="ECO:0000313" key="2">
    <source>
        <dbReference type="EnsemblMetazoa" id="ACUA010393-PA"/>
    </source>
</evidence>
<dbReference type="GO" id="GO:0003714">
    <property type="term" value="F:transcription corepressor activity"/>
    <property type="evidence" value="ECO:0007669"/>
    <property type="project" value="TreeGrafter"/>
</dbReference>
<dbReference type="AlphaFoldDB" id="A0A182M633"/>
<dbReference type="Gene3D" id="2.30.30.490">
    <property type="match status" value="1"/>
</dbReference>
<dbReference type="InterPro" id="IPR043151">
    <property type="entry name" value="BAH_sf"/>
</dbReference>
<reference evidence="3" key="1">
    <citation type="submission" date="2013-09" db="EMBL/GenBank/DDBJ databases">
        <title>The Genome Sequence of Anopheles culicifacies species A.</title>
        <authorList>
            <consortium name="The Broad Institute Genomics Platform"/>
            <person name="Neafsey D.E."/>
            <person name="Besansky N."/>
            <person name="Howell P."/>
            <person name="Walton C."/>
            <person name="Young S.K."/>
            <person name="Zeng Q."/>
            <person name="Gargeya S."/>
            <person name="Fitzgerald M."/>
            <person name="Haas B."/>
            <person name="Abouelleil A."/>
            <person name="Allen A.W."/>
            <person name="Alvarado L."/>
            <person name="Arachchi H.M."/>
            <person name="Berlin A.M."/>
            <person name="Chapman S.B."/>
            <person name="Gainer-Dewar J."/>
            <person name="Goldberg J."/>
            <person name="Griggs A."/>
            <person name="Gujja S."/>
            <person name="Hansen M."/>
            <person name="Howarth C."/>
            <person name="Imamovic A."/>
            <person name="Ireland A."/>
            <person name="Larimer J."/>
            <person name="McCowan C."/>
            <person name="Murphy C."/>
            <person name="Pearson M."/>
            <person name="Poon T.W."/>
            <person name="Priest M."/>
            <person name="Roberts A."/>
            <person name="Saif S."/>
            <person name="Shea T."/>
            <person name="Sisk P."/>
            <person name="Sykes S."/>
            <person name="Wortman J."/>
            <person name="Nusbaum C."/>
            <person name="Birren B."/>
        </authorList>
    </citation>
    <scope>NUCLEOTIDE SEQUENCE [LARGE SCALE GENOMIC DNA]</scope>
    <source>
        <strain evidence="3">A-37</strain>
    </source>
</reference>
<dbReference type="GO" id="GO:0016581">
    <property type="term" value="C:NuRD complex"/>
    <property type="evidence" value="ECO:0007669"/>
    <property type="project" value="TreeGrafter"/>
</dbReference>
<dbReference type="GO" id="GO:0003713">
    <property type="term" value="F:transcription coactivator activity"/>
    <property type="evidence" value="ECO:0007669"/>
    <property type="project" value="TreeGrafter"/>
</dbReference>
<organism evidence="2 3">
    <name type="scientific">Anopheles culicifacies</name>
    <dbReference type="NCBI Taxonomy" id="139723"/>
    <lineage>
        <taxon>Eukaryota</taxon>
        <taxon>Metazoa</taxon>
        <taxon>Ecdysozoa</taxon>
        <taxon>Arthropoda</taxon>
        <taxon>Hexapoda</taxon>
        <taxon>Insecta</taxon>
        <taxon>Pterygota</taxon>
        <taxon>Neoptera</taxon>
        <taxon>Endopterygota</taxon>
        <taxon>Diptera</taxon>
        <taxon>Nematocera</taxon>
        <taxon>Culicoidea</taxon>
        <taxon>Culicidae</taxon>
        <taxon>Anophelinae</taxon>
        <taxon>Anopheles</taxon>
        <taxon>culicifacies species complex</taxon>
    </lineage>
</organism>
<feature type="domain" description="BAH" evidence="1">
    <location>
        <begin position="43"/>
        <end position="151"/>
    </location>
</feature>
<dbReference type="VEuPathDB" id="VectorBase:ACUA010393"/>
<dbReference type="InterPro" id="IPR001025">
    <property type="entry name" value="BAH_dom"/>
</dbReference>
<name>A0A182M633_9DIPT</name>
<dbReference type="PANTHER" id="PTHR10865:SF29">
    <property type="entry name" value="METASTASIS ASSOCIATED 1-LIKE, ISOFORM D"/>
    <property type="match status" value="1"/>
</dbReference>
<keyword evidence="3" id="KW-1185">Reference proteome</keyword>
<dbReference type="GO" id="GO:0000122">
    <property type="term" value="P:negative regulation of transcription by RNA polymerase II"/>
    <property type="evidence" value="ECO:0007669"/>
    <property type="project" value="TreeGrafter"/>
</dbReference>
<dbReference type="GO" id="GO:0003682">
    <property type="term" value="F:chromatin binding"/>
    <property type="evidence" value="ECO:0007669"/>
    <property type="project" value="InterPro"/>
</dbReference>
<dbReference type="EMBL" id="AXCM01000317">
    <property type="status" value="NOT_ANNOTATED_CDS"/>
    <property type="molecule type" value="Genomic_DNA"/>
</dbReference>
<dbReference type="InterPro" id="IPR040138">
    <property type="entry name" value="MIER/MTA"/>
</dbReference>
<reference evidence="2" key="2">
    <citation type="submission" date="2020-05" db="UniProtKB">
        <authorList>
            <consortium name="EnsemblMetazoa"/>
        </authorList>
    </citation>
    <scope>IDENTIFICATION</scope>
    <source>
        <strain evidence="2">A-37</strain>
    </source>
</reference>
<dbReference type="STRING" id="139723.A0A182M633"/>
<protein>
    <recommendedName>
        <fullName evidence="1">BAH domain-containing protein</fullName>
    </recommendedName>
</protein>
<proteinExistence type="predicted"/>
<dbReference type="GO" id="GO:0042826">
    <property type="term" value="F:histone deacetylase binding"/>
    <property type="evidence" value="ECO:0007669"/>
    <property type="project" value="TreeGrafter"/>
</dbReference>
<evidence type="ECO:0000259" key="1">
    <source>
        <dbReference type="PROSITE" id="PS51038"/>
    </source>
</evidence>
<dbReference type="PROSITE" id="PS51038">
    <property type="entry name" value="BAH"/>
    <property type="match status" value="1"/>
</dbReference>